<organism evidence="1 2">
    <name type="scientific">Arcanobacterium pinnipediorum</name>
    <dbReference type="NCBI Taxonomy" id="1503041"/>
    <lineage>
        <taxon>Bacteria</taxon>
        <taxon>Bacillati</taxon>
        <taxon>Actinomycetota</taxon>
        <taxon>Actinomycetes</taxon>
        <taxon>Actinomycetales</taxon>
        <taxon>Actinomycetaceae</taxon>
        <taxon>Arcanobacterium</taxon>
    </lineage>
</organism>
<dbReference type="EMBL" id="CP099547">
    <property type="protein sequence ID" value="USR78841.1"/>
    <property type="molecule type" value="Genomic_DNA"/>
</dbReference>
<gene>
    <name evidence="1" type="ORF">NG665_05460</name>
</gene>
<dbReference type="Proteomes" id="UP001056109">
    <property type="component" value="Chromosome"/>
</dbReference>
<accession>A0ABY5AH77</accession>
<evidence type="ECO:0000313" key="1">
    <source>
        <dbReference type="EMBL" id="USR78841.1"/>
    </source>
</evidence>
<keyword evidence="2" id="KW-1185">Reference proteome</keyword>
<dbReference type="RefSeq" id="WP_252672665.1">
    <property type="nucleotide sequence ID" value="NZ_CP099547.1"/>
</dbReference>
<reference evidence="1" key="1">
    <citation type="submission" date="2022-06" db="EMBL/GenBank/DDBJ databases">
        <title>Complete Genome Sequence of Arcanobacterium pinnipediorum strain DSM 28752 isolated from a harbour seal.</title>
        <authorList>
            <person name="Borowiak M."/>
            <person name="Kreitlow A."/>
            <person name="Alssahen M."/>
            <person name="Malorny B."/>
            <person name="Laemmler C."/>
            <person name="Prenger-Berninghoff E."/>
            <person name="Siebert U."/>
            <person name="Ploetz M."/>
            <person name="Abdulmawjood A."/>
        </authorList>
    </citation>
    <scope>NUCLEOTIDE SEQUENCE</scope>
    <source>
        <strain evidence="1">DSM 28752</strain>
    </source>
</reference>
<evidence type="ECO:0008006" key="3">
    <source>
        <dbReference type="Google" id="ProtNLM"/>
    </source>
</evidence>
<name>A0ABY5AH77_9ACTO</name>
<sequence>MSDQGESLLEILDELYDIVVNAKNMPLSASVLVNRSEIIDLLDTARDIVPDQIKQADAVLSQAGRVSDQARDDAEVVLRQAHEEADSILAEAREQASRLVAQDQITVAAKSQATRIVDEAHQKASQLINGANQYSEQTLAELATQLMHLQEQIAAGQGVLAQRRSQEQ</sequence>
<evidence type="ECO:0000313" key="2">
    <source>
        <dbReference type="Proteomes" id="UP001056109"/>
    </source>
</evidence>
<protein>
    <recommendedName>
        <fullName evidence="3">ATPase</fullName>
    </recommendedName>
</protein>
<proteinExistence type="predicted"/>